<protein>
    <recommendedName>
        <fullName evidence="2">PH domain-containing protein</fullName>
    </recommendedName>
</protein>
<dbReference type="Pfam" id="PF25362">
    <property type="entry name" value="bPH_11"/>
    <property type="match status" value="1"/>
</dbReference>
<evidence type="ECO:0000313" key="3">
    <source>
        <dbReference type="EMBL" id="GAA4764656.1"/>
    </source>
</evidence>
<accession>A0ABP8ZSS8</accession>
<evidence type="ECO:0000259" key="2">
    <source>
        <dbReference type="Pfam" id="PF25362"/>
    </source>
</evidence>
<dbReference type="InterPro" id="IPR057446">
    <property type="entry name" value="PH_bac"/>
</dbReference>
<keyword evidence="1" id="KW-0812">Transmembrane</keyword>
<reference evidence="4" key="1">
    <citation type="journal article" date="2019" name="Int. J. Syst. Evol. Microbiol.">
        <title>The Global Catalogue of Microorganisms (GCM) 10K type strain sequencing project: providing services to taxonomists for standard genome sequencing and annotation.</title>
        <authorList>
            <consortium name="The Broad Institute Genomics Platform"/>
            <consortium name="The Broad Institute Genome Sequencing Center for Infectious Disease"/>
            <person name="Wu L."/>
            <person name="Ma J."/>
        </authorList>
    </citation>
    <scope>NUCLEOTIDE SEQUENCE [LARGE SCALE GENOMIC DNA]</scope>
    <source>
        <strain evidence="4">JCM 18537</strain>
    </source>
</reference>
<keyword evidence="4" id="KW-1185">Reference proteome</keyword>
<dbReference type="RefSeq" id="WP_345435476.1">
    <property type="nucleotide sequence ID" value="NZ_BAABKO010000001.1"/>
</dbReference>
<organism evidence="3 4">
    <name type="scientific">Microbacterium gilvum</name>
    <dbReference type="NCBI Taxonomy" id="1336204"/>
    <lineage>
        <taxon>Bacteria</taxon>
        <taxon>Bacillati</taxon>
        <taxon>Actinomycetota</taxon>
        <taxon>Actinomycetes</taxon>
        <taxon>Micrococcales</taxon>
        <taxon>Microbacteriaceae</taxon>
        <taxon>Microbacterium</taxon>
    </lineage>
</organism>
<keyword evidence="1" id="KW-0472">Membrane</keyword>
<feature type="transmembrane region" description="Helical" evidence="1">
    <location>
        <begin position="6"/>
        <end position="26"/>
    </location>
</feature>
<dbReference type="EMBL" id="BAABKO010000001">
    <property type="protein sequence ID" value="GAA4764656.1"/>
    <property type="molecule type" value="Genomic_DNA"/>
</dbReference>
<keyword evidence="1" id="KW-1133">Transmembrane helix</keyword>
<evidence type="ECO:0000313" key="4">
    <source>
        <dbReference type="Proteomes" id="UP001501645"/>
    </source>
</evidence>
<gene>
    <name evidence="3" type="ORF">GCM10023351_04310</name>
</gene>
<feature type="domain" description="PH" evidence="2">
    <location>
        <begin position="41"/>
        <end position="144"/>
    </location>
</feature>
<comment type="caution">
    <text evidence="3">The sequence shown here is derived from an EMBL/GenBank/DDBJ whole genome shotgun (WGS) entry which is preliminary data.</text>
</comment>
<sequence length="169" mass="17884">MSAYLPGLLVAVGLAVLALGGMAWGWRRRTRRDAALTAPMRPSEGRETAVFDVLYVATTRHDHPLERLALRPLAFRARASVTVTDAGVALALAGEPAVFLRAAELAGAGRATWTIDRAVEKDGLVVIAWHASDGTICDSYVRLQGGDPDALVAAIEDLRAPSTPTGATR</sequence>
<proteinExistence type="predicted"/>
<name>A0ABP8ZSS8_9MICO</name>
<evidence type="ECO:0000256" key="1">
    <source>
        <dbReference type="SAM" id="Phobius"/>
    </source>
</evidence>
<dbReference type="Proteomes" id="UP001501645">
    <property type="component" value="Unassembled WGS sequence"/>
</dbReference>